<organism evidence="2 3">
    <name type="scientific">Romanomermis culicivorax</name>
    <name type="common">Nematode worm</name>
    <dbReference type="NCBI Taxonomy" id="13658"/>
    <lineage>
        <taxon>Eukaryota</taxon>
        <taxon>Metazoa</taxon>
        <taxon>Ecdysozoa</taxon>
        <taxon>Nematoda</taxon>
        <taxon>Enoplea</taxon>
        <taxon>Dorylaimia</taxon>
        <taxon>Mermithida</taxon>
        <taxon>Mermithoidea</taxon>
        <taxon>Mermithidae</taxon>
        <taxon>Romanomermis</taxon>
    </lineage>
</organism>
<dbReference type="Proteomes" id="UP000887565">
    <property type="component" value="Unplaced"/>
</dbReference>
<evidence type="ECO:0000256" key="1">
    <source>
        <dbReference type="SAM" id="MobiDB-lite"/>
    </source>
</evidence>
<sequence>MFCIVDVQAIVDRLYITAPYCTARVPFVPAVPTDWLELQKRVMEGNSSSNLSRSNKEQTRRKGKSLGDLVKAAGLTSESLRQTKEVQNNMSQSDIVKVPANLLQDPFKNQPPVNVEAEYQKAEQRFYESLKHLRVIPNNPSSSTSSSSNSDDDKKKRERG</sequence>
<accession>A0A915KQN9</accession>
<evidence type="ECO:0000313" key="3">
    <source>
        <dbReference type="WBParaSite" id="nRc.2.0.1.t40784-RA"/>
    </source>
</evidence>
<feature type="region of interest" description="Disordered" evidence="1">
    <location>
        <begin position="46"/>
        <end position="70"/>
    </location>
</feature>
<name>A0A915KQN9_ROMCU</name>
<dbReference type="AlphaFoldDB" id="A0A915KQN9"/>
<dbReference type="WBParaSite" id="nRc.2.0.1.t40784-RA">
    <property type="protein sequence ID" value="nRc.2.0.1.t40784-RA"/>
    <property type="gene ID" value="nRc.2.0.1.g40784"/>
</dbReference>
<feature type="compositionally biased region" description="Low complexity" evidence="1">
    <location>
        <begin position="137"/>
        <end position="149"/>
    </location>
</feature>
<feature type="compositionally biased region" description="Basic and acidic residues" evidence="1">
    <location>
        <begin position="151"/>
        <end position="160"/>
    </location>
</feature>
<protein>
    <submittedName>
        <fullName evidence="3">Uncharacterized protein</fullName>
    </submittedName>
</protein>
<evidence type="ECO:0000313" key="2">
    <source>
        <dbReference type="Proteomes" id="UP000887565"/>
    </source>
</evidence>
<reference evidence="3" key="1">
    <citation type="submission" date="2022-11" db="UniProtKB">
        <authorList>
            <consortium name="WormBaseParasite"/>
        </authorList>
    </citation>
    <scope>IDENTIFICATION</scope>
</reference>
<proteinExistence type="predicted"/>
<feature type="region of interest" description="Disordered" evidence="1">
    <location>
        <begin position="134"/>
        <end position="160"/>
    </location>
</feature>
<keyword evidence="2" id="KW-1185">Reference proteome</keyword>